<proteinExistence type="predicted"/>
<accession>A0A2A2JWQ3</accession>
<reference evidence="2 3" key="1">
    <citation type="journal article" date="2017" name="Curr. Biol.">
        <title>Genome architecture and evolution of a unichromosomal asexual nematode.</title>
        <authorList>
            <person name="Fradin H."/>
            <person name="Zegar C."/>
            <person name="Gutwein M."/>
            <person name="Lucas J."/>
            <person name="Kovtun M."/>
            <person name="Corcoran D."/>
            <person name="Baugh L.R."/>
            <person name="Kiontke K."/>
            <person name="Gunsalus K."/>
            <person name="Fitch D.H."/>
            <person name="Piano F."/>
        </authorList>
    </citation>
    <scope>NUCLEOTIDE SEQUENCE [LARGE SCALE GENOMIC DNA]</scope>
    <source>
        <strain evidence="2">PF1309</strain>
    </source>
</reference>
<dbReference type="EMBL" id="LIAE01010164">
    <property type="protein sequence ID" value="PAV66083.1"/>
    <property type="molecule type" value="Genomic_DNA"/>
</dbReference>
<evidence type="ECO:0000313" key="3">
    <source>
        <dbReference type="Proteomes" id="UP000218231"/>
    </source>
</evidence>
<evidence type="ECO:0000313" key="2">
    <source>
        <dbReference type="EMBL" id="PAV66083.1"/>
    </source>
</evidence>
<feature type="region of interest" description="Disordered" evidence="1">
    <location>
        <begin position="161"/>
        <end position="188"/>
    </location>
</feature>
<dbReference type="AlphaFoldDB" id="A0A2A2JWQ3"/>
<gene>
    <name evidence="2" type="ORF">WR25_08772</name>
</gene>
<sequence length="243" mass="25537">MPVRHGNLAHAHDRGTPALNRPEPGQVNQSRSRFAEHIEAQVGRALARGEQTAQIVHRNAANVEGLLGGVAVIDADVLQVLVTATGIVQANHEGARADSGPEDEGFVLLDLRFDEVSAGPLTFLALNIATTAAQVGIAWGYLDIGGQFLFESLTGESTSARQVGAAGGQAEHANEHANKNSPPNECNPHRCPISRPDEFPSTLCPAPILGTCPQAWDQALACKNTKTATTSKASTAATTKLMK</sequence>
<keyword evidence="3" id="KW-1185">Reference proteome</keyword>
<evidence type="ECO:0000256" key="1">
    <source>
        <dbReference type="SAM" id="MobiDB-lite"/>
    </source>
</evidence>
<comment type="caution">
    <text evidence="2">The sequence shown here is derived from an EMBL/GenBank/DDBJ whole genome shotgun (WGS) entry which is preliminary data.</text>
</comment>
<protein>
    <submittedName>
        <fullName evidence="2">Uncharacterized protein</fullName>
    </submittedName>
</protein>
<name>A0A2A2JWQ3_9BILA</name>
<feature type="region of interest" description="Disordered" evidence="1">
    <location>
        <begin position="1"/>
        <end position="30"/>
    </location>
</feature>
<organism evidence="2 3">
    <name type="scientific">Diploscapter pachys</name>
    <dbReference type="NCBI Taxonomy" id="2018661"/>
    <lineage>
        <taxon>Eukaryota</taxon>
        <taxon>Metazoa</taxon>
        <taxon>Ecdysozoa</taxon>
        <taxon>Nematoda</taxon>
        <taxon>Chromadorea</taxon>
        <taxon>Rhabditida</taxon>
        <taxon>Rhabditina</taxon>
        <taxon>Rhabditomorpha</taxon>
        <taxon>Rhabditoidea</taxon>
        <taxon>Rhabditidae</taxon>
        <taxon>Diploscapter</taxon>
    </lineage>
</organism>
<dbReference type="Proteomes" id="UP000218231">
    <property type="component" value="Unassembled WGS sequence"/>
</dbReference>